<reference evidence="2 3" key="1">
    <citation type="submission" date="2019-11" db="EMBL/GenBank/DDBJ databases">
        <title>Whole genome sequence of Oryza granulata.</title>
        <authorList>
            <person name="Li W."/>
        </authorList>
    </citation>
    <scope>NUCLEOTIDE SEQUENCE [LARGE SCALE GENOMIC DNA]</scope>
    <source>
        <strain evidence="3">cv. Menghai</strain>
        <tissue evidence="2">Leaf</tissue>
    </source>
</reference>
<feature type="region of interest" description="Disordered" evidence="1">
    <location>
        <begin position="1"/>
        <end position="21"/>
    </location>
</feature>
<dbReference type="Proteomes" id="UP000479710">
    <property type="component" value="Unassembled WGS sequence"/>
</dbReference>
<evidence type="ECO:0000313" key="3">
    <source>
        <dbReference type="Proteomes" id="UP000479710"/>
    </source>
</evidence>
<gene>
    <name evidence="2" type="ORF">E2562_003133</name>
</gene>
<organism evidence="2 3">
    <name type="scientific">Oryza meyeriana var. granulata</name>
    <dbReference type="NCBI Taxonomy" id="110450"/>
    <lineage>
        <taxon>Eukaryota</taxon>
        <taxon>Viridiplantae</taxon>
        <taxon>Streptophyta</taxon>
        <taxon>Embryophyta</taxon>
        <taxon>Tracheophyta</taxon>
        <taxon>Spermatophyta</taxon>
        <taxon>Magnoliopsida</taxon>
        <taxon>Liliopsida</taxon>
        <taxon>Poales</taxon>
        <taxon>Poaceae</taxon>
        <taxon>BOP clade</taxon>
        <taxon>Oryzoideae</taxon>
        <taxon>Oryzeae</taxon>
        <taxon>Oryzinae</taxon>
        <taxon>Oryza</taxon>
        <taxon>Oryza meyeriana</taxon>
    </lineage>
</organism>
<keyword evidence="3" id="KW-1185">Reference proteome</keyword>
<proteinExistence type="predicted"/>
<sequence>MSTTWSSSRSACSGIARSARPASWCPEGPLMSISVMLLASLRLVPDVPCIMFKNPCSWFWSSSNVRRKSPNTQHAFMILAKKYV</sequence>
<comment type="caution">
    <text evidence="2">The sequence shown here is derived from an EMBL/GenBank/DDBJ whole genome shotgun (WGS) entry which is preliminary data.</text>
</comment>
<protein>
    <submittedName>
        <fullName evidence="2">Uncharacterized protein</fullName>
    </submittedName>
</protein>
<feature type="compositionally biased region" description="Low complexity" evidence="1">
    <location>
        <begin position="1"/>
        <end position="13"/>
    </location>
</feature>
<name>A0A6G1EBM3_9ORYZ</name>
<accession>A0A6G1EBM3</accession>
<evidence type="ECO:0000313" key="2">
    <source>
        <dbReference type="EMBL" id="KAF0921333.1"/>
    </source>
</evidence>
<dbReference type="EMBL" id="SPHZ02000004">
    <property type="protein sequence ID" value="KAF0921333.1"/>
    <property type="molecule type" value="Genomic_DNA"/>
</dbReference>
<evidence type="ECO:0000256" key="1">
    <source>
        <dbReference type="SAM" id="MobiDB-lite"/>
    </source>
</evidence>
<dbReference type="AlphaFoldDB" id="A0A6G1EBM3"/>